<accession>A0A6J5NAX6</accession>
<sequence length="168" mass="18686">MEQTKAISIEDFAALHSVTVESVKEMKPQLKQGRHWVIGRYKKTMLTPAGQKKALELLVIDNATVEAPEASQLPMGSQEVDAVELPVSDVPPVAPQSGLERLLSESDTATVLVTRMPNLKLLKVNYKGEERICKCRDSRYFVPGMVIPVRLDGDTLVAKFQPRRLGKF</sequence>
<evidence type="ECO:0000313" key="1">
    <source>
        <dbReference type="EMBL" id="CAB4156013.1"/>
    </source>
</evidence>
<proteinExistence type="predicted"/>
<gene>
    <name evidence="1" type="ORF">UFOVP674_43</name>
</gene>
<reference evidence="1" key="1">
    <citation type="submission" date="2020-04" db="EMBL/GenBank/DDBJ databases">
        <authorList>
            <person name="Chiriac C."/>
            <person name="Salcher M."/>
            <person name="Ghai R."/>
            <person name="Kavagutti S V."/>
        </authorList>
    </citation>
    <scope>NUCLEOTIDE SEQUENCE</scope>
</reference>
<dbReference type="EMBL" id="LR796630">
    <property type="protein sequence ID" value="CAB4156013.1"/>
    <property type="molecule type" value="Genomic_DNA"/>
</dbReference>
<protein>
    <submittedName>
        <fullName evidence="1">Uncharacterized protein</fullName>
    </submittedName>
</protein>
<name>A0A6J5NAX6_9CAUD</name>
<organism evidence="1">
    <name type="scientific">uncultured Caudovirales phage</name>
    <dbReference type="NCBI Taxonomy" id="2100421"/>
    <lineage>
        <taxon>Viruses</taxon>
        <taxon>Duplodnaviria</taxon>
        <taxon>Heunggongvirae</taxon>
        <taxon>Uroviricota</taxon>
        <taxon>Caudoviricetes</taxon>
        <taxon>Peduoviridae</taxon>
        <taxon>Maltschvirus</taxon>
        <taxon>Maltschvirus maltsch</taxon>
    </lineage>
</organism>